<dbReference type="RefSeq" id="WP_322447399.1">
    <property type="nucleotide sequence ID" value="NZ_JAXOFX010000010.1"/>
</dbReference>
<accession>A0ABU5J123</accession>
<name>A0ABU5J123_9BACI</name>
<dbReference type="SUPFAM" id="SSF81606">
    <property type="entry name" value="PP2C-like"/>
    <property type="match status" value="1"/>
</dbReference>
<evidence type="ECO:0000313" key="1">
    <source>
        <dbReference type="EMBL" id="MDZ5473099.1"/>
    </source>
</evidence>
<reference evidence="1 2" key="1">
    <citation type="submission" date="2023-11" db="EMBL/GenBank/DDBJ databases">
        <title>Bacillus jintuensis, isolated from a mudflat on the Beibu Gulf coast.</title>
        <authorList>
            <person name="Li M."/>
        </authorList>
    </citation>
    <scope>NUCLEOTIDE SEQUENCE [LARGE SCALE GENOMIC DNA]</scope>
    <source>
        <strain evidence="1 2">31A1R</strain>
    </source>
</reference>
<dbReference type="Proteomes" id="UP001290455">
    <property type="component" value="Unassembled WGS sequence"/>
</dbReference>
<keyword evidence="2" id="KW-1185">Reference proteome</keyword>
<dbReference type="InterPro" id="IPR036457">
    <property type="entry name" value="PPM-type-like_dom_sf"/>
</dbReference>
<organism evidence="1 2">
    <name type="scientific">Robertmurraya mangrovi</name>
    <dbReference type="NCBI Taxonomy" id="3098077"/>
    <lineage>
        <taxon>Bacteria</taxon>
        <taxon>Bacillati</taxon>
        <taxon>Bacillota</taxon>
        <taxon>Bacilli</taxon>
        <taxon>Bacillales</taxon>
        <taxon>Bacillaceae</taxon>
        <taxon>Robertmurraya</taxon>
    </lineage>
</organism>
<sequence>MNKTYSNEYSWVGSQKAYLDEINIFTVEHVVLGRFGGNSSAGQTKNEDGCIIWVDRERNYEFVVLLDAHQTAESAELVVATLEQHKKELTALLSLQVSESLTQLNQFILSIFQNKEFKEKCRNVQGETACLIVLRKEQFLWWFSIGDCPLYLHHSELAFLQEFQLNQRSFYQWVGRVNTFELPVPCYSTGTKELRQGTNHIFLTTDGLVECPNTNFTNHKEIFHPFQNQSNEESVSWLLNEIKVKNVRDSTTVISWFVENELAASQPSV</sequence>
<gene>
    <name evidence="1" type="ORF">SM124_15375</name>
</gene>
<proteinExistence type="predicted"/>
<dbReference type="EMBL" id="JAXOFX010000010">
    <property type="protein sequence ID" value="MDZ5473099.1"/>
    <property type="molecule type" value="Genomic_DNA"/>
</dbReference>
<evidence type="ECO:0000313" key="2">
    <source>
        <dbReference type="Proteomes" id="UP001290455"/>
    </source>
</evidence>
<dbReference type="Gene3D" id="3.60.40.10">
    <property type="entry name" value="PPM-type phosphatase domain"/>
    <property type="match status" value="1"/>
</dbReference>
<comment type="caution">
    <text evidence="1">The sequence shown here is derived from an EMBL/GenBank/DDBJ whole genome shotgun (WGS) entry which is preliminary data.</text>
</comment>
<protein>
    <submittedName>
        <fullName evidence="1">Protein phosphatase 2C domain-containing protein</fullName>
    </submittedName>
</protein>